<feature type="region of interest" description="Disordered" evidence="2">
    <location>
        <begin position="83"/>
        <end position="102"/>
    </location>
</feature>
<name>A0ABS2Q7J8_9BACL</name>
<evidence type="ECO:0000256" key="1">
    <source>
        <dbReference type="SAM" id="Coils"/>
    </source>
</evidence>
<comment type="caution">
    <text evidence="3">The sequence shown here is derived from an EMBL/GenBank/DDBJ whole genome shotgun (WGS) entry which is preliminary data.</text>
</comment>
<dbReference type="EMBL" id="JAFBEV010000008">
    <property type="protein sequence ID" value="MBM7657718.1"/>
    <property type="molecule type" value="Genomic_DNA"/>
</dbReference>
<organism evidence="3 4">
    <name type="scientific">Sporolactobacillus spathodeae</name>
    <dbReference type="NCBI Taxonomy" id="1465502"/>
    <lineage>
        <taxon>Bacteria</taxon>
        <taxon>Bacillati</taxon>
        <taxon>Bacillota</taxon>
        <taxon>Bacilli</taxon>
        <taxon>Bacillales</taxon>
        <taxon>Sporolactobacillaceae</taxon>
        <taxon>Sporolactobacillus</taxon>
    </lineage>
</organism>
<dbReference type="RefSeq" id="WP_205006054.1">
    <property type="nucleotide sequence ID" value="NZ_CBCRXA010000006.1"/>
</dbReference>
<evidence type="ECO:0000256" key="2">
    <source>
        <dbReference type="SAM" id="MobiDB-lite"/>
    </source>
</evidence>
<dbReference type="GO" id="GO:0003677">
    <property type="term" value="F:DNA binding"/>
    <property type="evidence" value="ECO:0007669"/>
    <property type="project" value="UniProtKB-KW"/>
</dbReference>
<sequence>MPSERAFWTREVADILHIGESTLRKWCIQLEKNSNVFTKGTNSSRAFIEWDIANLRRLKELIQDKGVTVDQAANLIVSMDSDDVRTPPVPQTNAPVASRHSRSRCYSRTARTALERQNEQLLKALEEQRQFIDRRLIERDQRMIRAIQEIRKNQQLTAAAAEEQQINKGFFRRFFS</sequence>
<accession>A0ABS2Q7J8</accession>
<reference evidence="3 4" key="1">
    <citation type="submission" date="2021-01" db="EMBL/GenBank/DDBJ databases">
        <title>Genomic Encyclopedia of Type Strains, Phase IV (KMG-IV): sequencing the most valuable type-strain genomes for metagenomic binning, comparative biology and taxonomic classification.</title>
        <authorList>
            <person name="Goeker M."/>
        </authorList>
    </citation>
    <scope>NUCLEOTIDE SEQUENCE [LARGE SCALE GENOMIC DNA]</scope>
    <source>
        <strain evidence="3 4">DSM 100968</strain>
    </source>
</reference>
<protein>
    <submittedName>
        <fullName evidence="3">DNA-binding transcriptional MerR regulator</fullName>
    </submittedName>
</protein>
<dbReference type="Proteomes" id="UP000823201">
    <property type="component" value="Unassembled WGS sequence"/>
</dbReference>
<dbReference type="Gene3D" id="1.10.1660.10">
    <property type="match status" value="1"/>
</dbReference>
<gene>
    <name evidence="3" type="ORF">JOC27_001168</name>
</gene>
<keyword evidence="1" id="KW-0175">Coiled coil</keyword>
<evidence type="ECO:0000313" key="4">
    <source>
        <dbReference type="Proteomes" id="UP000823201"/>
    </source>
</evidence>
<feature type="coiled-coil region" evidence="1">
    <location>
        <begin position="111"/>
        <end position="164"/>
    </location>
</feature>
<evidence type="ECO:0000313" key="3">
    <source>
        <dbReference type="EMBL" id="MBM7657718.1"/>
    </source>
</evidence>
<proteinExistence type="predicted"/>
<keyword evidence="4" id="KW-1185">Reference proteome</keyword>
<keyword evidence="3" id="KW-0238">DNA-binding</keyword>